<gene>
    <name evidence="2" type="ORF">VPR01S_08_01780</name>
</gene>
<dbReference type="Proteomes" id="UP000016570">
    <property type="component" value="Unassembled WGS sequence"/>
</dbReference>
<dbReference type="PANTHER" id="PTHR37625:SF4">
    <property type="entry name" value="OUTER MEMBRANE LIPOPROTEIN"/>
    <property type="match status" value="1"/>
</dbReference>
<proteinExistence type="predicted"/>
<dbReference type="Pfam" id="PF12790">
    <property type="entry name" value="T6SS-SciN"/>
    <property type="match status" value="1"/>
</dbReference>
<dbReference type="EMBL" id="BATJ01000008">
    <property type="protein sequence ID" value="GAD67595.1"/>
    <property type="molecule type" value="Genomic_DNA"/>
</dbReference>
<dbReference type="InterPro" id="IPR038706">
    <property type="entry name" value="Type_VI_SciN-like_sf"/>
</dbReference>
<comment type="caution">
    <text evidence="2">The sequence shown here is derived from an EMBL/GenBank/DDBJ whole genome shotgun (WGS) entry which is preliminary data.</text>
</comment>
<keyword evidence="3" id="KW-1185">Reference proteome</keyword>
<feature type="chain" id="PRO_5004637572" evidence="1">
    <location>
        <begin position="18"/>
        <end position="161"/>
    </location>
</feature>
<accession>U3A1M3</accession>
<dbReference type="PANTHER" id="PTHR37625">
    <property type="entry name" value="OUTER MEMBRANE LIPOPROTEIN-RELATED"/>
    <property type="match status" value="1"/>
</dbReference>
<sequence>MKFGVSLMCLMILTACSSDPTPTITQRSLTVTADASVNPSATSKANPVVVRLYQLKDQQMFKQLAFIDLYNNDVQLLAANLISKQVLPVVMPDSKTSQTIDINKDTQYLAVLAEFSNYQDGEAKAVSTLPTEDDQYLQISLNDDAVTIEVITPESSWWQIF</sequence>
<dbReference type="STRING" id="1219065.VPR01S_08_01780"/>
<dbReference type="PROSITE" id="PS51257">
    <property type="entry name" value="PROKAR_LIPOPROTEIN"/>
    <property type="match status" value="1"/>
</dbReference>
<name>U3A1M3_VIBPR</name>
<protein>
    <submittedName>
        <fullName evidence="2">Putative type VI secretion system protein</fullName>
    </submittedName>
</protein>
<dbReference type="RefSeq" id="WP_021705566.1">
    <property type="nucleotide sequence ID" value="NZ_BATJ01000008.1"/>
</dbReference>
<feature type="signal peptide" evidence="1">
    <location>
        <begin position="1"/>
        <end position="17"/>
    </location>
</feature>
<dbReference type="Gene3D" id="2.60.40.4150">
    <property type="entry name" value="Type VI secretion system, lipoprotein SciN"/>
    <property type="match status" value="1"/>
</dbReference>
<dbReference type="NCBIfam" id="TIGR03352">
    <property type="entry name" value="VI_chp_3"/>
    <property type="match status" value="1"/>
</dbReference>
<keyword evidence="1" id="KW-0732">Signal</keyword>
<dbReference type="AlphaFoldDB" id="U3A1M3"/>
<evidence type="ECO:0000256" key="1">
    <source>
        <dbReference type="SAM" id="SignalP"/>
    </source>
</evidence>
<evidence type="ECO:0000313" key="3">
    <source>
        <dbReference type="Proteomes" id="UP000016570"/>
    </source>
</evidence>
<evidence type="ECO:0000313" key="2">
    <source>
        <dbReference type="EMBL" id="GAD67595.1"/>
    </source>
</evidence>
<dbReference type="eggNOG" id="COG3521">
    <property type="taxonomic scope" value="Bacteria"/>
</dbReference>
<dbReference type="InterPro" id="IPR017734">
    <property type="entry name" value="T6SS_SciN"/>
</dbReference>
<reference evidence="2 3" key="1">
    <citation type="submission" date="2013-09" db="EMBL/GenBank/DDBJ databases">
        <title>Whole genome shotgun sequence of Vibrio proteolyticus NBRC 13287.</title>
        <authorList>
            <person name="Isaki S."/>
            <person name="Hosoyama A."/>
            <person name="Numata M."/>
            <person name="Hashimoto M."/>
            <person name="Hosoyama Y."/>
            <person name="Tsuchikane K."/>
            <person name="Noguchi M."/>
            <person name="Hirakata S."/>
            <person name="Ichikawa N."/>
            <person name="Ohji S."/>
            <person name="Yamazoe A."/>
            <person name="Fujita N."/>
        </authorList>
    </citation>
    <scope>NUCLEOTIDE SEQUENCE [LARGE SCALE GENOMIC DNA]</scope>
    <source>
        <strain evidence="2 3">NBRC 13287</strain>
    </source>
</reference>
<organism evidence="2 3">
    <name type="scientific">Vibrio proteolyticus NBRC 13287</name>
    <dbReference type="NCBI Taxonomy" id="1219065"/>
    <lineage>
        <taxon>Bacteria</taxon>
        <taxon>Pseudomonadati</taxon>
        <taxon>Pseudomonadota</taxon>
        <taxon>Gammaproteobacteria</taxon>
        <taxon>Vibrionales</taxon>
        <taxon>Vibrionaceae</taxon>
        <taxon>Vibrio</taxon>
    </lineage>
</organism>